<keyword evidence="3 7" id="KW-0812">Transmembrane</keyword>
<feature type="transmembrane region" description="Helical" evidence="7">
    <location>
        <begin position="28"/>
        <end position="49"/>
    </location>
</feature>
<feature type="transmembrane region" description="Helical" evidence="7">
    <location>
        <begin position="156"/>
        <end position="174"/>
    </location>
</feature>
<dbReference type="PANTHER" id="PTHR28286:SF1">
    <property type="entry name" value="30 KDA HEAT SHOCK PROTEIN-RELATED"/>
    <property type="match status" value="1"/>
</dbReference>
<sequence>MSASGNPGTDVHSITELRQYLPDSGTNFLWGITGVFLLVFLIVLIFCFTAPESDRVFHYLYVICLLVGAVTYFAQASNYGWVIVGSFDETSSQYSQSQLFFWAKYVYWTVAWPSVSLSLGLLSGLSWVTMLTNLAISWIWVICYLAGAFVEDNYKWGFFGFGTFSWLILTMSTLNEGREAAQRGGIQRDYLLLASWSSLIWVCYPVAYALSDASSTMDTMGGVIFFGILDVLMVPVMSLAFLTLGRGWNFQKLHLAVSAERYNQERNQLNDDSKTSGVGGLQSSTT</sequence>
<dbReference type="Proteomes" id="UP000053328">
    <property type="component" value="Unassembled WGS sequence"/>
</dbReference>
<gene>
    <name evidence="8" type="ORF">PV08_00003</name>
</gene>
<evidence type="ECO:0000256" key="1">
    <source>
        <dbReference type="ARBA" id="ARBA00004141"/>
    </source>
</evidence>
<evidence type="ECO:0000256" key="7">
    <source>
        <dbReference type="SAM" id="Phobius"/>
    </source>
</evidence>
<feature type="transmembrane region" description="Helical" evidence="7">
    <location>
        <begin position="190"/>
        <end position="211"/>
    </location>
</feature>
<evidence type="ECO:0000256" key="5">
    <source>
        <dbReference type="ARBA" id="ARBA00023136"/>
    </source>
</evidence>
<dbReference type="Gene3D" id="1.20.1070.10">
    <property type="entry name" value="Rhodopsin 7-helix transmembrane proteins"/>
    <property type="match status" value="1"/>
</dbReference>
<evidence type="ECO:0008006" key="10">
    <source>
        <dbReference type="Google" id="ProtNLM"/>
    </source>
</evidence>
<evidence type="ECO:0000313" key="8">
    <source>
        <dbReference type="EMBL" id="KIW19431.1"/>
    </source>
</evidence>
<dbReference type="OrthoDB" id="536545at2759"/>
<dbReference type="PRINTS" id="PR00251">
    <property type="entry name" value="BACTRLOPSIN"/>
</dbReference>
<feature type="transmembrane region" description="Helical" evidence="7">
    <location>
        <begin position="105"/>
        <end position="124"/>
    </location>
</feature>
<dbReference type="GO" id="GO:0005783">
    <property type="term" value="C:endoplasmic reticulum"/>
    <property type="evidence" value="ECO:0007669"/>
    <property type="project" value="TreeGrafter"/>
</dbReference>
<name>A0A0D1YVY3_9EURO</name>
<dbReference type="HOGENOM" id="CLU_054785_2_0_1"/>
<proteinExistence type="inferred from homology"/>
<accession>A0A0D1YVY3</accession>
<feature type="region of interest" description="Disordered" evidence="6">
    <location>
        <begin position="266"/>
        <end position="286"/>
    </location>
</feature>
<dbReference type="GO" id="GO:0005886">
    <property type="term" value="C:plasma membrane"/>
    <property type="evidence" value="ECO:0007669"/>
    <property type="project" value="TreeGrafter"/>
</dbReference>
<evidence type="ECO:0000256" key="4">
    <source>
        <dbReference type="ARBA" id="ARBA00022989"/>
    </source>
</evidence>
<dbReference type="EMBL" id="KN847492">
    <property type="protein sequence ID" value="KIW19431.1"/>
    <property type="molecule type" value="Genomic_DNA"/>
</dbReference>
<comment type="subcellular location">
    <subcellularLocation>
        <location evidence="1">Membrane</location>
        <topology evidence="1">Multi-pass membrane protein</topology>
    </subcellularLocation>
</comment>
<evidence type="ECO:0000256" key="2">
    <source>
        <dbReference type="ARBA" id="ARBA00008130"/>
    </source>
</evidence>
<dbReference type="PANTHER" id="PTHR28286">
    <property type="match status" value="1"/>
</dbReference>
<feature type="transmembrane region" description="Helical" evidence="7">
    <location>
        <begin position="131"/>
        <end position="150"/>
    </location>
</feature>
<keyword evidence="4 7" id="KW-1133">Transmembrane helix</keyword>
<evidence type="ECO:0000256" key="6">
    <source>
        <dbReference type="SAM" id="MobiDB-lite"/>
    </source>
</evidence>
<dbReference type="RefSeq" id="XP_016239647.1">
    <property type="nucleotide sequence ID" value="XM_016374371.1"/>
</dbReference>
<dbReference type="AlphaFoldDB" id="A0A0D1YVY3"/>
<feature type="transmembrane region" description="Helical" evidence="7">
    <location>
        <begin position="56"/>
        <end position="74"/>
    </location>
</feature>
<reference evidence="8 9" key="1">
    <citation type="submission" date="2015-01" db="EMBL/GenBank/DDBJ databases">
        <title>The Genome Sequence of Exophiala spinifera CBS89968.</title>
        <authorList>
            <consortium name="The Broad Institute Genomics Platform"/>
            <person name="Cuomo C."/>
            <person name="de Hoog S."/>
            <person name="Gorbushina A."/>
            <person name="Stielow B."/>
            <person name="Teixiera M."/>
            <person name="Abouelleil A."/>
            <person name="Chapman S.B."/>
            <person name="Priest M."/>
            <person name="Young S.K."/>
            <person name="Wortman J."/>
            <person name="Nusbaum C."/>
            <person name="Birren B."/>
        </authorList>
    </citation>
    <scope>NUCLEOTIDE SEQUENCE [LARGE SCALE GENOMIC DNA]</scope>
    <source>
        <strain evidence="8 9">CBS 89968</strain>
    </source>
</reference>
<dbReference type="SUPFAM" id="SSF81321">
    <property type="entry name" value="Family A G protein-coupled receptor-like"/>
    <property type="match status" value="1"/>
</dbReference>
<dbReference type="SMART" id="SM01021">
    <property type="entry name" value="Bac_rhodopsin"/>
    <property type="match status" value="1"/>
</dbReference>
<dbReference type="VEuPathDB" id="FungiDB:PV08_00003"/>
<comment type="similarity">
    <text evidence="2">Belongs to the archaeal/bacterial/fungal opsin family.</text>
</comment>
<keyword evidence="9" id="KW-1185">Reference proteome</keyword>
<organism evidence="8 9">
    <name type="scientific">Exophiala spinifera</name>
    <dbReference type="NCBI Taxonomy" id="91928"/>
    <lineage>
        <taxon>Eukaryota</taxon>
        <taxon>Fungi</taxon>
        <taxon>Dikarya</taxon>
        <taxon>Ascomycota</taxon>
        <taxon>Pezizomycotina</taxon>
        <taxon>Eurotiomycetes</taxon>
        <taxon>Chaetothyriomycetidae</taxon>
        <taxon>Chaetothyriales</taxon>
        <taxon>Herpotrichiellaceae</taxon>
        <taxon>Exophiala</taxon>
    </lineage>
</organism>
<evidence type="ECO:0000256" key="3">
    <source>
        <dbReference type="ARBA" id="ARBA00022692"/>
    </source>
</evidence>
<feature type="transmembrane region" description="Helical" evidence="7">
    <location>
        <begin position="223"/>
        <end position="244"/>
    </location>
</feature>
<protein>
    <recommendedName>
        <fullName evidence="10">Opsin</fullName>
    </recommendedName>
</protein>
<dbReference type="InterPro" id="IPR001425">
    <property type="entry name" value="Arc/bac/fun_rhodopsins"/>
</dbReference>
<evidence type="ECO:0000313" key="9">
    <source>
        <dbReference type="Proteomes" id="UP000053328"/>
    </source>
</evidence>
<dbReference type="GeneID" id="27327086"/>
<keyword evidence="5 7" id="KW-0472">Membrane</keyword>